<comment type="caution">
    <text evidence="3">The sequence shown here is derived from an EMBL/GenBank/DDBJ whole genome shotgun (WGS) entry which is preliminary data.</text>
</comment>
<evidence type="ECO:0000313" key="3">
    <source>
        <dbReference type="EMBL" id="KAG0663369.1"/>
    </source>
</evidence>
<proteinExistence type="predicted"/>
<evidence type="ECO:0000256" key="1">
    <source>
        <dbReference type="SAM" id="MobiDB-lite"/>
    </source>
</evidence>
<sequence length="272" mass="30819">MIPTSLFWSYTALAFLTAAGTFAAPTSSADRRIEASSTSNPDFDANIEATGYRYNNKILLFRHGEKRSDSSIGLSEKGKKRAQCLRKKLGKHSRHNIGLILAEAYNPSTGKRRRPYDTVKSLARDLGLKVDLSCEADDFECVSERVEEYAKRGGKGDVAICWKHSYLHKIARELGAKKTAPYPDDRYDIIWTLTRRRIVRKESEQCPGLDPVVRRHDPDLEVGIGEEAVVEEEEEEEEEAEDNESLEDLVFEEFVHGAEKEEQFSFGLNELD</sequence>
<keyword evidence="2" id="KW-0732">Signal</keyword>
<evidence type="ECO:0000256" key="2">
    <source>
        <dbReference type="SAM" id="SignalP"/>
    </source>
</evidence>
<dbReference type="OrthoDB" id="425925at2759"/>
<keyword evidence="4" id="KW-1185">Reference proteome</keyword>
<feature type="signal peptide" evidence="2">
    <location>
        <begin position="1"/>
        <end position="23"/>
    </location>
</feature>
<accession>A0A9P6W395</accession>
<reference evidence="3 4" key="1">
    <citation type="submission" date="2020-11" db="EMBL/GenBank/DDBJ databases">
        <title>Kefir isolates.</title>
        <authorList>
            <person name="Marcisauskas S."/>
            <person name="Kim Y."/>
            <person name="Blasche S."/>
        </authorList>
    </citation>
    <scope>NUCLEOTIDE SEQUENCE [LARGE SCALE GENOMIC DNA]</scope>
    <source>
        <strain evidence="3 4">KR</strain>
    </source>
</reference>
<protein>
    <recommendedName>
        <fullName evidence="5">Phosphoglycerate mutase family protein</fullName>
    </recommendedName>
</protein>
<dbReference type="EMBL" id="PUHQ01000020">
    <property type="protein sequence ID" value="KAG0663369.1"/>
    <property type="molecule type" value="Genomic_DNA"/>
</dbReference>
<feature type="compositionally biased region" description="Acidic residues" evidence="1">
    <location>
        <begin position="228"/>
        <end position="247"/>
    </location>
</feature>
<evidence type="ECO:0000313" key="4">
    <source>
        <dbReference type="Proteomes" id="UP000777482"/>
    </source>
</evidence>
<feature type="region of interest" description="Disordered" evidence="1">
    <location>
        <begin position="227"/>
        <end position="247"/>
    </location>
</feature>
<feature type="chain" id="PRO_5040389788" description="Phosphoglycerate mutase family protein" evidence="2">
    <location>
        <begin position="24"/>
        <end position="272"/>
    </location>
</feature>
<name>A0A9P6W395_RHOMI</name>
<evidence type="ECO:0008006" key="5">
    <source>
        <dbReference type="Google" id="ProtNLM"/>
    </source>
</evidence>
<dbReference type="Proteomes" id="UP000777482">
    <property type="component" value="Unassembled WGS sequence"/>
</dbReference>
<dbReference type="AlphaFoldDB" id="A0A9P6W395"/>
<gene>
    <name evidence="3" type="ORF">C6P46_002708</name>
</gene>
<organism evidence="3 4">
    <name type="scientific">Rhodotorula mucilaginosa</name>
    <name type="common">Yeast</name>
    <name type="synonym">Rhodotorula rubra</name>
    <dbReference type="NCBI Taxonomy" id="5537"/>
    <lineage>
        <taxon>Eukaryota</taxon>
        <taxon>Fungi</taxon>
        <taxon>Dikarya</taxon>
        <taxon>Basidiomycota</taxon>
        <taxon>Pucciniomycotina</taxon>
        <taxon>Microbotryomycetes</taxon>
        <taxon>Sporidiobolales</taxon>
        <taxon>Sporidiobolaceae</taxon>
        <taxon>Rhodotorula</taxon>
    </lineage>
</organism>